<evidence type="ECO:0000259" key="3">
    <source>
        <dbReference type="Pfam" id="PF17782"/>
    </source>
</evidence>
<evidence type="ECO:0000259" key="4">
    <source>
        <dbReference type="Pfam" id="PF25317"/>
    </source>
</evidence>
<dbReference type="InterPro" id="IPR036388">
    <property type="entry name" value="WH-like_DNA-bd_sf"/>
</dbReference>
<reference evidence="5 6" key="1">
    <citation type="submission" date="2018-12" db="EMBL/GenBank/DDBJ databases">
        <authorList>
            <consortium name="Pathogen Informatics"/>
        </authorList>
    </citation>
    <scope>NUCLEOTIDE SEQUENCE [LARGE SCALE GENOMIC DNA]</scope>
    <source>
        <strain evidence="5 6">NCTC10665</strain>
    </source>
</reference>
<dbReference type="InterPro" id="IPR057338">
    <property type="entry name" value="DprA_SAM"/>
</dbReference>
<dbReference type="GO" id="GO:0009294">
    <property type="term" value="P:DNA-mediated transformation"/>
    <property type="evidence" value="ECO:0007669"/>
    <property type="project" value="InterPro"/>
</dbReference>
<comment type="similarity">
    <text evidence="1">Belongs to the DprA/Smf family.</text>
</comment>
<sequence>MSDFASILLRLSQVPKLGSVRIQQILAHVNIEDLLNYDEVAFQQMGWDALQIRRWFQPEMKFIEPALSWAEKEGHHLIHSFSDEYPFLLKQISGFPPLLFVKGNLTALFAQQIAMVGSRYCSAYGEYWAKYFATELSLAGLTVTSGLALGIDGFSHQAVVDIQGQTIAVLGSGLAHIYPAKHRRLADQIIENNGALVSEFIPTQAPIAENFPRRNRIISGLSLGTLVIEATEKSGSLITARYALEQNRDIFALPGNIQSEYSQGCHKLIKQGAMLVENVKDILDSLNHSVVFQPPVHNTQINKPIAQPLTAKTPVVEPSHPELYQHISYTPVSLDDLSVALNLPVDSLLVQLLDLELQDLIVNENGLYKRVA</sequence>
<evidence type="ECO:0000313" key="6">
    <source>
        <dbReference type="Proteomes" id="UP000268879"/>
    </source>
</evidence>
<dbReference type="InterPro" id="IPR057666">
    <property type="entry name" value="DrpA_SLOG"/>
</dbReference>
<proteinExistence type="inferred from homology"/>
<dbReference type="Proteomes" id="UP000268879">
    <property type="component" value="Chromosome"/>
</dbReference>
<dbReference type="AlphaFoldDB" id="A0A448Q198"/>
<accession>A0A448Q198</accession>
<dbReference type="SUPFAM" id="SSF102405">
    <property type="entry name" value="MCP/YpsA-like"/>
    <property type="match status" value="1"/>
</dbReference>
<dbReference type="Gene3D" id="3.40.50.450">
    <property type="match status" value="1"/>
</dbReference>
<name>A0A448Q198_HAEPA</name>
<dbReference type="InterPro" id="IPR041614">
    <property type="entry name" value="DprA_WH"/>
</dbReference>
<dbReference type="RefSeq" id="WP_126470584.1">
    <property type="nucleotide sequence ID" value="NZ_LR134481.1"/>
</dbReference>
<dbReference type="Pfam" id="PF17782">
    <property type="entry name" value="WHD_DprA"/>
    <property type="match status" value="1"/>
</dbReference>
<dbReference type="PANTHER" id="PTHR43022">
    <property type="entry name" value="PROTEIN SMF"/>
    <property type="match status" value="1"/>
</dbReference>
<protein>
    <submittedName>
        <fullName evidence="5">DNA processing chain a (Dpra)</fullName>
    </submittedName>
</protein>
<dbReference type="InterPro" id="IPR003488">
    <property type="entry name" value="DprA"/>
</dbReference>
<feature type="domain" description="Smf/DprA SAM" evidence="4">
    <location>
        <begin position="6"/>
        <end position="67"/>
    </location>
</feature>
<evidence type="ECO:0000313" key="5">
    <source>
        <dbReference type="EMBL" id="VEI30655.1"/>
    </source>
</evidence>
<gene>
    <name evidence="5" type="primary">smf</name>
    <name evidence="5" type="ORF">NCTC10665_00976</name>
</gene>
<organism evidence="5 6">
    <name type="scientific">Haemophilus parainfluenzae</name>
    <dbReference type="NCBI Taxonomy" id="729"/>
    <lineage>
        <taxon>Bacteria</taxon>
        <taxon>Pseudomonadati</taxon>
        <taxon>Pseudomonadota</taxon>
        <taxon>Gammaproteobacteria</taxon>
        <taxon>Pasteurellales</taxon>
        <taxon>Pasteurellaceae</taxon>
        <taxon>Haemophilus</taxon>
    </lineage>
</organism>
<feature type="domain" description="DprA winged helix" evidence="3">
    <location>
        <begin position="308"/>
        <end position="363"/>
    </location>
</feature>
<dbReference type="Pfam" id="PF25317">
    <property type="entry name" value="SAM_SMF"/>
    <property type="match status" value="1"/>
</dbReference>
<evidence type="ECO:0000256" key="1">
    <source>
        <dbReference type="ARBA" id="ARBA00006525"/>
    </source>
</evidence>
<dbReference type="NCBIfam" id="TIGR00732">
    <property type="entry name" value="dprA"/>
    <property type="match status" value="1"/>
</dbReference>
<dbReference type="Pfam" id="PF02481">
    <property type="entry name" value="DNA_processg_A"/>
    <property type="match status" value="1"/>
</dbReference>
<dbReference type="EMBL" id="LR134481">
    <property type="protein sequence ID" value="VEI30655.1"/>
    <property type="molecule type" value="Genomic_DNA"/>
</dbReference>
<dbReference type="PANTHER" id="PTHR43022:SF1">
    <property type="entry name" value="PROTEIN SMF"/>
    <property type="match status" value="1"/>
</dbReference>
<evidence type="ECO:0000259" key="2">
    <source>
        <dbReference type="Pfam" id="PF02481"/>
    </source>
</evidence>
<dbReference type="Gene3D" id="1.10.10.10">
    <property type="entry name" value="Winged helix-like DNA-binding domain superfamily/Winged helix DNA-binding domain"/>
    <property type="match status" value="1"/>
</dbReference>
<feature type="domain" description="Smf/DprA SLOG" evidence="2">
    <location>
        <begin position="77"/>
        <end position="286"/>
    </location>
</feature>